<organism evidence="2 3">
    <name type="scientific">Hibiscus syriacus</name>
    <name type="common">Rose of Sharon</name>
    <dbReference type="NCBI Taxonomy" id="106335"/>
    <lineage>
        <taxon>Eukaryota</taxon>
        <taxon>Viridiplantae</taxon>
        <taxon>Streptophyta</taxon>
        <taxon>Embryophyta</taxon>
        <taxon>Tracheophyta</taxon>
        <taxon>Spermatophyta</taxon>
        <taxon>Magnoliopsida</taxon>
        <taxon>eudicotyledons</taxon>
        <taxon>Gunneridae</taxon>
        <taxon>Pentapetalae</taxon>
        <taxon>rosids</taxon>
        <taxon>malvids</taxon>
        <taxon>Malvales</taxon>
        <taxon>Malvaceae</taxon>
        <taxon>Malvoideae</taxon>
        <taxon>Hibiscus</taxon>
    </lineage>
</organism>
<proteinExistence type="predicted"/>
<gene>
    <name evidence="2" type="ORF">F3Y22_tig00000218pilonHSYRG00134</name>
</gene>
<name>A0A6A3D308_HIBSY</name>
<dbReference type="InterPro" id="IPR050796">
    <property type="entry name" value="SCF_F-box_component"/>
</dbReference>
<dbReference type="InterPro" id="IPR017451">
    <property type="entry name" value="F-box-assoc_interact_dom"/>
</dbReference>
<dbReference type="OrthoDB" id="998515at2759"/>
<comment type="caution">
    <text evidence="2">The sequence shown here is derived from an EMBL/GenBank/DDBJ whole genome shotgun (WGS) entry which is preliminary data.</text>
</comment>
<accession>A0A6A3D308</accession>
<sequence length="253" mass="28868">MLQLSHVDATGESFHVSKLNFTPTYNVPIWDISDMSACNDLLCLVGPENGDPFYICNPILGEFITIQPPDKHSRSSRCWGLGYSTVTNQYKLLQSYYTTVESTEKPAEIYTDGTGTWRSIGNAPHRYIDLPFDAFLNGALHWRRFHPSGGEFIHSFDFDTEHFGKVLPPDHFLELDEFAAEFTTSGVLGGCLFIIHFPDFKQFDIWVMKEYGVKESWTKQFIIKDMFPKGYGSDSYEPLIVLSNGEIFMLLNN</sequence>
<evidence type="ECO:0000313" key="3">
    <source>
        <dbReference type="Proteomes" id="UP000436088"/>
    </source>
</evidence>
<protein>
    <submittedName>
        <fullName evidence="2">F-box and associated interaction domains-containing protein</fullName>
    </submittedName>
</protein>
<dbReference type="InterPro" id="IPR006527">
    <property type="entry name" value="F-box-assoc_dom_typ1"/>
</dbReference>
<dbReference type="EMBL" id="VEPZ02000023">
    <property type="protein sequence ID" value="KAE8736000.1"/>
    <property type="molecule type" value="Genomic_DNA"/>
</dbReference>
<feature type="domain" description="F-box associated beta-propeller type 1" evidence="1">
    <location>
        <begin position="26"/>
        <end position="228"/>
    </location>
</feature>
<dbReference type="Pfam" id="PF07734">
    <property type="entry name" value="FBA_1"/>
    <property type="match status" value="1"/>
</dbReference>
<dbReference type="NCBIfam" id="TIGR01640">
    <property type="entry name" value="F_box_assoc_1"/>
    <property type="match status" value="1"/>
</dbReference>
<evidence type="ECO:0000259" key="1">
    <source>
        <dbReference type="Pfam" id="PF07734"/>
    </source>
</evidence>
<dbReference type="PANTHER" id="PTHR31672">
    <property type="entry name" value="BNACNNG10540D PROTEIN"/>
    <property type="match status" value="1"/>
</dbReference>
<dbReference type="PANTHER" id="PTHR31672:SF13">
    <property type="entry name" value="F-BOX PROTEIN CPR30-LIKE"/>
    <property type="match status" value="1"/>
</dbReference>
<evidence type="ECO:0000313" key="2">
    <source>
        <dbReference type="EMBL" id="KAE8736000.1"/>
    </source>
</evidence>
<dbReference type="Proteomes" id="UP000436088">
    <property type="component" value="Unassembled WGS sequence"/>
</dbReference>
<reference evidence="2" key="1">
    <citation type="submission" date="2019-09" db="EMBL/GenBank/DDBJ databases">
        <title>Draft genome information of white flower Hibiscus syriacus.</title>
        <authorList>
            <person name="Kim Y.-M."/>
        </authorList>
    </citation>
    <scope>NUCLEOTIDE SEQUENCE [LARGE SCALE GENOMIC DNA]</scope>
    <source>
        <strain evidence="2">YM2019G1</strain>
    </source>
</reference>
<dbReference type="AlphaFoldDB" id="A0A6A3D308"/>
<keyword evidence="3" id="KW-1185">Reference proteome</keyword>